<dbReference type="InterPro" id="IPR049197">
    <property type="entry name" value="DUF6864"/>
</dbReference>
<sequence length="124" mass="14177">MQIYLSSGGCDIIASGQTFLFGRQEDLRIRVEMEQGFSMEIRLNFMENESGEVRIQSRLKGDILTISCLNFENAGSGVSAPQEIAEIDGRKLYFTFWSYVDGKESRSVRYTFFYEKKPPFSGMP</sequence>
<proteinExistence type="predicted"/>
<dbReference type="EMBL" id="DVON01000208">
    <property type="protein sequence ID" value="HIV13455.1"/>
    <property type="molecule type" value="Genomic_DNA"/>
</dbReference>
<reference evidence="1" key="2">
    <citation type="journal article" date="2021" name="PeerJ">
        <title>Extensive microbial diversity within the chicken gut microbiome revealed by metagenomics and culture.</title>
        <authorList>
            <person name="Gilroy R."/>
            <person name="Ravi A."/>
            <person name="Getino M."/>
            <person name="Pursley I."/>
            <person name="Horton D.L."/>
            <person name="Alikhan N.F."/>
            <person name="Baker D."/>
            <person name="Gharbi K."/>
            <person name="Hall N."/>
            <person name="Watson M."/>
            <person name="Adriaenssens E.M."/>
            <person name="Foster-Nyarko E."/>
            <person name="Jarju S."/>
            <person name="Secka A."/>
            <person name="Antonio M."/>
            <person name="Oren A."/>
            <person name="Chaudhuri R.R."/>
            <person name="La Ragione R."/>
            <person name="Hildebrand F."/>
            <person name="Pallen M.J."/>
        </authorList>
    </citation>
    <scope>NUCLEOTIDE SEQUENCE</scope>
    <source>
        <strain evidence="1">ChiBcec2-4451</strain>
    </source>
</reference>
<dbReference type="Pfam" id="PF21732">
    <property type="entry name" value="DUF6864"/>
    <property type="match status" value="1"/>
</dbReference>
<gene>
    <name evidence="1" type="ORF">IAA63_10005</name>
</gene>
<accession>A0A9D1NV69</accession>
<organism evidence="1 2">
    <name type="scientific">Candidatus Pullilachnospira stercoravium</name>
    <dbReference type="NCBI Taxonomy" id="2840913"/>
    <lineage>
        <taxon>Bacteria</taxon>
        <taxon>Bacillati</taxon>
        <taxon>Bacillota</taxon>
        <taxon>Clostridia</taxon>
        <taxon>Lachnospirales</taxon>
        <taxon>Lachnospiraceae</taxon>
        <taxon>Lachnospiraceae incertae sedis</taxon>
        <taxon>Candidatus Pullilachnospira</taxon>
    </lineage>
</organism>
<evidence type="ECO:0000313" key="2">
    <source>
        <dbReference type="Proteomes" id="UP000886723"/>
    </source>
</evidence>
<dbReference type="Proteomes" id="UP000886723">
    <property type="component" value="Unassembled WGS sequence"/>
</dbReference>
<comment type="caution">
    <text evidence="1">The sequence shown here is derived from an EMBL/GenBank/DDBJ whole genome shotgun (WGS) entry which is preliminary data.</text>
</comment>
<protein>
    <submittedName>
        <fullName evidence="1">Uncharacterized protein</fullName>
    </submittedName>
</protein>
<reference evidence="1" key="1">
    <citation type="submission" date="2020-10" db="EMBL/GenBank/DDBJ databases">
        <authorList>
            <person name="Gilroy R."/>
        </authorList>
    </citation>
    <scope>NUCLEOTIDE SEQUENCE</scope>
    <source>
        <strain evidence="1">ChiBcec2-4451</strain>
    </source>
</reference>
<evidence type="ECO:0000313" key="1">
    <source>
        <dbReference type="EMBL" id="HIV13455.1"/>
    </source>
</evidence>
<dbReference type="AlphaFoldDB" id="A0A9D1NV69"/>
<name>A0A9D1NV69_9FIRM</name>